<evidence type="ECO:0000313" key="1">
    <source>
        <dbReference type="EMBL" id="CAG8507713.1"/>
    </source>
</evidence>
<evidence type="ECO:0000313" key="2">
    <source>
        <dbReference type="Proteomes" id="UP000789901"/>
    </source>
</evidence>
<dbReference type="EMBL" id="CAJVQB010000796">
    <property type="protein sequence ID" value="CAG8507713.1"/>
    <property type="molecule type" value="Genomic_DNA"/>
</dbReference>
<accession>A0ABM8W2G1</accession>
<comment type="caution">
    <text evidence="1">The sequence shown here is derived from an EMBL/GenBank/DDBJ whole genome shotgun (WGS) entry which is preliminary data.</text>
</comment>
<organism evidence="1 2">
    <name type="scientific">Gigaspora margarita</name>
    <dbReference type="NCBI Taxonomy" id="4874"/>
    <lineage>
        <taxon>Eukaryota</taxon>
        <taxon>Fungi</taxon>
        <taxon>Fungi incertae sedis</taxon>
        <taxon>Mucoromycota</taxon>
        <taxon>Glomeromycotina</taxon>
        <taxon>Glomeromycetes</taxon>
        <taxon>Diversisporales</taxon>
        <taxon>Gigasporaceae</taxon>
        <taxon>Gigaspora</taxon>
    </lineage>
</organism>
<keyword evidence="2" id="KW-1185">Reference proteome</keyword>
<dbReference type="Proteomes" id="UP000789901">
    <property type="component" value="Unassembled WGS sequence"/>
</dbReference>
<name>A0ABM8W2G1_GIGMA</name>
<gene>
    <name evidence="1" type="ORF">GMARGA_LOCUS2521</name>
</gene>
<protein>
    <submittedName>
        <fullName evidence="1">37448_t:CDS:1</fullName>
    </submittedName>
</protein>
<reference evidence="1 2" key="1">
    <citation type="submission" date="2021-06" db="EMBL/GenBank/DDBJ databases">
        <authorList>
            <person name="Kallberg Y."/>
            <person name="Tangrot J."/>
            <person name="Rosling A."/>
        </authorList>
    </citation>
    <scope>NUCLEOTIDE SEQUENCE [LARGE SCALE GENOMIC DNA]</scope>
    <source>
        <strain evidence="1 2">120-4 pot B 10/14</strain>
    </source>
</reference>
<sequence>MTTDVTQIIEIVWVYEQSATYWPPNDGKYLCNLCAPRTQPINNTRRVHENKERVAKKRKLEESKYMDMMTIPPTYNAVEIVKYFYKNWKKINDKMWSIQYVHQINQEYIVLATLLQERNGASRHC</sequence>
<proteinExistence type="predicted"/>